<dbReference type="AlphaFoldDB" id="A0A5B0N251"/>
<reference evidence="1 2" key="1">
    <citation type="submission" date="2019-05" db="EMBL/GenBank/DDBJ databases">
        <title>Emergence of the Ug99 lineage of the wheat stem rust pathogen through somatic hybridization.</title>
        <authorList>
            <person name="Li F."/>
            <person name="Upadhyaya N.M."/>
            <person name="Sperschneider J."/>
            <person name="Matny O."/>
            <person name="Nguyen-Phuc H."/>
            <person name="Mago R."/>
            <person name="Raley C."/>
            <person name="Miller M.E."/>
            <person name="Silverstein K.A.T."/>
            <person name="Henningsen E."/>
            <person name="Hirsch C.D."/>
            <person name="Visser B."/>
            <person name="Pretorius Z.A."/>
            <person name="Steffenson B.J."/>
            <person name="Schwessinger B."/>
            <person name="Dodds P.N."/>
            <person name="Figueroa M."/>
        </authorList>
    </citation>
    <scope>NUCLEOTIDE SEQUENCE [LARGE SCALE GENOMIC DNA]</scope>
    <source>
        <strain evidence="1 2">Ug99</strain>
    </source>
</reference>
<dbReference type="Proteomes" id="UP000325313">
    <property type="component" value="Unassembled WGS sequence"/>
</dbReference>
<evidence type="ECO:0000313" key="1">
    <source>
        <dbReference type="EMBL" id="KAA1082190.1"/>
    </source>
</evidence>
<proteinExistence type="predicted"/>
<name>A0A5B0N251_PUCGR</name>
<gene>
    <name evidence="1" type="ORF">PGTUg99_026179</name>
</gene>
<dbReference type="EMBL" id="VDEP01000439">
    <property type="protein sequence ID" value="KAA1082190.1"/>
    <property type="molecule type" value="Genomic_DNA"/>
</dbReference>
<evidence type="ECO:0000313" key="2">
    <source>
        <dbReference type="Proteomes" id="UP000325313"/>
    </source>
</evidence>
<accession>A0A5B0N251</accession>
<protein>
    <submittedName>
        <fullName evidence="1">Uncharacterized protein</fullName>
    </submittedName>
</protein>
<comment type="caution">
    <text evidence="1">The sequence shown here is derived from an EMBL/GenBank/DDBJ whole genome shotgun (WGS) entry which is preliminary data.</text>
</comment>
<sequence length="137" mass="14870">MPRICWITLGAPKLGQIASHPTANEQIRKTGQVESGEIRFVLPLFFSPFGTTPSVLGLRLSSWTKITLAGKTKRAREGRPGILGNCLRPHRQTYKGLSRVTDPEPGKRGLPQAPVISATGQASRLREFQASPVLSNG</sequence>
<organism evidence="1 2">
    <name type="scientific">Puccinia graminis f. sp. tritici</name>
    <dbReference type="NCBI Taxonomy" id="56615"/>
    <lineage>
        <taxon>Eukaryota</taxon>
        <taxon>Fungi</taxon>
        <taxon>Dikarya</taxon>
        <taxon>Basidiomycota</taxon>
        <taxon>Pucciniomycotina</taxon>
        <taxon>Pucciniomycetes</taxon>
        <taxon>Pucciniales</taxon>
        <taxon>Pucciniaceae</taxon>
        <taxon>Puccinia</taxon>
    </lineage>
</organism>